<dbReference type="PROSITE" id="PS01125">
    <property type="entry name" value="ROK"/>
    <property type="match status" value="1"/>
</dbReference>
<dbReference type="Pfam" id="PF00480">
    <property type="entry name" value="ROK"/>
    <property type="match status" value="1"/>
</dbReference>
<dbReference type="Proteomes" id="UP000473885">
    <property type="component" value="Unassembled WGS sequence"/>
</dbReference>
<evidence type="ECO:0000256" key="1">
    <source>
        <dbReference type="ARBA" id="ARBA00006479"/>
    </source>
</evidence>
<name>A0A6M0RBB9_9CLOT</name>
<comment type="caution">
    <text evidence="2">The sequence shown here is derived from an EMBL/GenBank/DDBJ whole genome shotgun (WGS) entry which is preliminary data.</text>
</comment>
<dbReference type="PANTHER" id="PTHR18964">
    <property type="entry name" value="ROK (REPRESSOR, ORF, KINASE) FAMILY"/>
    <property type="match status" value="1"/>
</dbReference>
<dbReference type="RefSeq" id="WP_163249474.1">
    <property type="nucleotide sequence ID" value="NZ_SXDP01000008.1"/>
</dbReference>
<accession>A0A6M0RBB9</accession>
<dbReference type="Gene3D" id="3.30.420.40">
    <property type="match status" value="2"/>
</dbReference>
<dbReference type="InterPro" id="IPR000600">
    <property type="entry name" value="ROK"/>
</dbReference>
<dbReference type="CDD" id="cd24068">
    <property type="entry name" value="ASKHA_NBD_ROK_FnNanK-like"/>
    <property type="match status" value="1"/>
</dbReference>
<dbReference type="InterPro" id="IPR049874">
    <property type="entry name" value="ROK_cs"/>
</dbReference>
<sequence length="311" mass="34012">MVYIALDIGGTEIKYGLVNEDGFINSFYSKSTFASKGASYLLENIKSIIEELIVESKKNNRKIKAIGISTAGQVNSDTGEIIFATEAIPGWTGVKLKSIIEEEFNYPCTVENDVNCAALGEMWQGAAKREKNFLCLTLGTGIGGAIIIDGKVFTGNSYSAGEFGHITLYPNGEQCNCGQRGCFERYASTSALVNRAKKILIKDNYNNIDIDNINGKFIFEKAQNGEKIYLDIIDKWTYDIALGLKTLVHIFNPSLILIGGGVSAQKEFLTDRISNHLSKMIMPSFNKNLKIKTAECGNKAGILGAINKISN</sequence>
<comment type="similarity">
    <text evidence="1">Belongs to the ROK (NagC/XylR) family.</text>
</comment>
<evidence type="ECO:0000313" key="3">
    <source>
        <dbReference type="Proteomes" id="UP000473885"/>
    </source>
</evidence>
<evidence type="ECO:0000313" key="2">
    <source>
        <dbReference type="EMBL" id="NEZ47462.1"/>
    </source>
</evidence>
<protein>
    <submittedName>
        <fullName evidence="2">ROK family protein</fullName>
    </submittedName>
</protein>
<dbReference type="EMBL" id="SXDP01000008">
    <property type="protein sequence ID" value="NEZ47462.1"/>
    <property type="molecule type" value="Genomic_DNA"/>
</dbReference>
<dbReference type="PANTHER" id="PTHR18964:SF165">
    <property type="entry name" value="BETA-GLUCOSIDE KINASE"/>
    <property type="match status" value="1"/>
</dbReference>
<proteinExistence type="inferred from homology"/>
<keyword evidence="3" id="KW-1185">Reference proteome</keyword>
<dbReference type="SUPFAM" id="SSF53067">
    <property type="entry name" value="Actin-like ATPase domain"/>
    <property type="match status" value="1"/>
</dbReference>
<dbReference type="InterPro" id="IPR043129">
    <property type="entry name" value="ATPase_NBD"/>
</dbReference>
<dbReference type="AlphaFoldDB" id="A0A6M0RBB9"/>
<reference evidence="2 3" key="1">
    <citation type="submission" date="2019-04" db="EMBL/GenBank/DDBJ databases">
        <title>Genome sequencing of Clostridium botulinum Groups I-IV and Clostridium butyricum.</title>
        <authorList>
            <person name="Brunt J."/>
            <person name="Van Vliet A.H.M."/>
            <person name="Stringer S.C."/>
            <person name="Carter A.T."/>
            <person name="Peck M.W."/>
        </authorList>
    </citation>
    <scope>NUCLEOTIDE SEQUENCE [LARGE SCALE GENOMIC DNA]</scope>
    <source>
        <strain evidence="2 3">IFR 18/094</strain>
    </source>
</reference>
<organism evidence="2 3">
    <name type="scientific">Clostridium niameyense</name>
    <dbReference type="NCBI Taxonomy" id="1622073"/>
    <lineage>
        <taxon>Bacteria</taxon>
        <taxon>Bacillati</taxon>
        <taxon>Bacillota</taxon>
        <taxon>Clostridia</taxon>
        <taxon>Eubacteriales</taxon>
        <taxon>Clostridiaceae</taxon>
        <taxon>Clostridium</taxon>
    </lineage>
</organism>
<gene>
    <name evidence="2" type="ORF">FDF74_09690</name>
</gene>